<dbReference type="PRINTS" id="PR00385">
    <property type="entry name" value="P450"/>
</dbReference>
<evidence type="ECO:0008006" key="11">
    <source>
        <dbReference type="Google" id="ProtNLM"/>
    </source>
</evidence>
<keyword evidence="6" id="KW-0560">Oxidoreductase</keyword>
<keyword evidence="8" id="KW-0503">Monooxygenase</keyword>
<dbReference type="EMBL" id="KE504144">
    <property type="protein sequence ID" value="EPT01078.1"/>
    <property type="molecule type" value="Genomic_DNA"/>
</dbReference>
<evidence type="ECO:0000313" key="10">
    <source>
        <dbReference type="Proteomes" id="UP000015241"/>
    </source>
</evidence>
<dbReference type="eggNOG" id="KOG0157">
    <property type="taxonomic scope" value="Eukaryota"/>
</dbReference>
<dbReference type="GO" id="GO:0005506">
    <property type="term" value="F:iron ion binding"/>
    <property type="evidence" value="ECO:0007669"/>
    <property type="project" value="InterPro"/>
</dbReference>
<evidence type="ECO:0000256" key="1">
    <source>
        <dbReference type="ARBA" id="ARBA00001971"/>
    </source>
</evidence>
<evidence type="ECO:0000256" key="7">
    <source>
        <dbReference type="ARBA" id="ARBA00023004"/>
    </source>
</evidence>
<dbReference type="PANTHER" id="PTHR24305">
    <property type="entry name" value="CYTOCHROME P450"/>
    <property type="match status" value="1"/>
</dbReference>
<dbReference type="Pfam" id="PF00067">
    <property type="entry name" value="p450"/>
    <property type="match status" value="1"/>
</dbReference>
<dbReference type="SUPFAM" id="SSF48264">
    <property type="entry name" value="Cytochrome P450"/>
    <property type="match status" value="1"/>
</dbReference>
<comment type="cofactor">
    <cofactor evidence="1">
        <name>heme</name>
        <dbReference type="ChEBI" id="CHEBI:30413"/>
    </cofactor>
</comment>
<proteinExistence type="inferred from homology"/>
<sequence>MSSRSREIYIAKRKTLKKGDAELVQQVAEGKDIMSIFMRANTAADPKDRLSEDEVIEQMSVIISAAMDTTSSVLSRDLQILAENLDIQEKLRQELLNARAADGLTHDELNRLQLLDSVCRETLRVYPPVTNLFRNVTKDTVLPLTEPIYTTDGSRMDNIPVPAGTQLLIGFLGCNTSKALWGEDAYEWKHERWMSPLPSTVTDARIPGVYSNLVTFMEGKRGCMQAIPRALWPSLTFADVAPRMRHSGFKFFEPIEWNVANVWYPIVGKDSNKPQLPLKVRLYKEARA</sequence>
<evidence type="ECO:0000256" key="4">
    <source>
        <dbReference type="ARBA" id="ARBA00022617"/>
    </source>
</evidence>
<keyword evidence="4" id="KW-0349">Heme</keyword>
<evidence type="ECO:0000256" key="5">
    <source>
        <dbReference type="ARBA" id="ARBA00022723"/>
    </source>
</evidence>
<dbReference type="InParanoid" id="S8E8T7"/>
<dbReference type="OrthoDB" id="1470350at2759"/>
<dbReference type="PANTHER" id="PTHR24305:SF166">
    <property type="entry name" value="CYTOCHROME P450 12A4, MITOCHONDRIAL-RELATED"/>
    <property type="match status" value="1"/>
</dbReference>
<evidence type="ECO:0000313" key="9">
    <source>
        <dbReference type="EMBL" id="EPT01078.1"/>
    </source>
</evidence>
<accession>S8E8T7</accession>
<evidence type="ECO:0000256" key="8">
    <source>
        <dbReference type="ARBA" id="ARBA00023033"/>
    </source>
</evidence>
<keyword evidence="5" id="KW-0479">Metal-binding</keyword>
<name>S8E8T7_FOMSC</name>
<comment type="similarity">
    <text evidence="3">Belongs to the cytochrome P450 family.</text>
</comment>
<dbReference type="Gene3D" id="1.10.630.10">
    <property type="entry name" value="Cytochrome P450"/>
    <property type="match status" value="1"/>
</dbReference>
<dbReference type="InterPro" id="IPR001128">
    <property type="entry name" value="Cyt_P450"/>
</dbReference>
<comment type="pathway">
    <text evidence="2">Secondary metabolite biosynthesis.</text>
</comment>
<gene>
    <name evidence="9" type="ORF">FOMPIDRAFT_1121281</name>
</gene>
<dbReference type="InterPro" id="IPR036396">
    <property type="entry name" value="Cyt_P450_sf"/>
</dbReference>
<keyword evidence="10" id="KW-1185">Reference proteome</keyword>
<dbReference type="AlphaFoldDB" id="S8E8T7"/>
<protein>
    <recommendedName>
        <fullName evidence="11">Cytochrome P450</fullName>
    </recommendedName>
</protein>
<dbReference type="GO" id="GO:0004497">
    <property type="term" value="F:monooxygenase activity"/>
    <property type="evidence" value="ECO:0007669"/>
    <property type="project" value="UniProtKB-KW"/>
</dbReference>
<evidence type="ECO:0000256" key="3">
    <source>
        <dbReference type="ARBA" id="ARBA00010617"/>
    </source>
</evidence>
<dbReference type="GO" id="GO:0020037">
    <property type="term" value="F:heme binding"/>
    <property type="evidence" value="ECO:0007669"/>
    <property type="project" value="InterPro"/>
</dbReference>
<dbReference type="STRING" id="743788.S8E8T7"/>
<dbReference type="GO" id="GO:0016705">
    <property type="term" value="F:oxidoreductase activity, acting on paired donors, with incorporation or reduction of molecular oxygen"/>
    <property type="evidence" value="ECO:0007669"/>
    <property type="project" value="InterPro"/>
</dbReference>
<dbReference type="HOGENOM" id="CLU_001570_5_11_1"/>
<keyword evidence="7" id="KW-0408">Iron</keyword>
<dbReference type="Proteomes" id="UP000015241">
    <property type="component" value="Unassembled WGS sequence"/>
</dbReference>
<organism evidence="9 10">
    <name type="scientific">Fomitopsis schrenkii</name>
    <name type="common">Brown rot fungus</name>
    <dbReference type="NCBI Taxonomy" id="2126942"/>
    <lineage>
        <taxon>Eukaryota</taxon>
        <taxon>Fungi</taxon>
        <taxon>Dikarya</taxon>
        <taxon>Basidiomycota</taxon>
        <taxon>Agaricomycotina</taxon>
        <taxon>Agaricomycetes</taxon>
        <taxon>Polyporales</taxon>
        <taxon>Fomitopsis</taxon>
    </lineage>
</organism>
<evidence type="ECO:0000256" key="2">
    <source>
        <dbReference type="ARBA" id="ARBA00005179"/>
    </source>
</evidence>
<dbReference type="InterPro" id="IPR050121">
    <property type="entry name" value="Cytochrome_P450_monoxygenase"/>
</dbReference>
<evidence type="ECO:0000256" key="6">
    <source>
        <dbReference type="ARBA" id="ARBA00023002"/>
    </source>
</evidence>
<reference evidence="9 10" key="1">
    <citation type="journal article" date="2012" name="Science">
        <title>The Paleozoic origin of enzymatic lignin decomposition reconstructed from 31 fungal genomes.</title>
        <authorList>
            <person name="Floudas D."/>
            <person name="Binder M."/>
            <person name="Riley R."/>
            <person name="Barry K."/>
            <person name="Blanchette R.A."/>
            <person name="Henrissat B."/>
            <person name="Martinez A.T."/>
            <person name="Otillar R."/>
            <person name="Spatafora J.W."/>
            <person name="Yadav J.S."/>
            <person name="Aerts A."/>
            <person name="Benoit I."/>
            <person name="Boyd A."/>
            <person name="Carlson A."/>
            <person name="Copeland A."/>
            <person name="Coutinho P.M."/>
            <person name="de Vries R.P."/>
            <person name="Ferreira P."/>
            <person name="Findley K."/>
            <person name="Foster B."/>
            <person name="Gaskell J."/>
            <person name="Glotzer D."/>
            <person name="Gorecki P."/>
            <person name="Heitman J."/>
            <person name="Hesse C."/>
            <person name="Hori C."/>
            <person name="Igarashi K."/>
            <person name="Jurgens J.A."/>
            <person name="Kallen N."/>
            <person name="Kersten P."/>
            <person name="Kohler A."/>
            <person name="Kuees U."/>
            <person name="Kumar T.K.A."/>
            <person name="Kuo A."/>
            <person name="LaButti K."/>
            <person name="Larrondo L.F."/>
            <person name="Lindquist E."/>
            <person name="Ling A."/>
            <person name="Lombard V."/>
            <person name="Lucas S."/>
            <person name="Lundell T."/>
            <person name="Martin R."/>
            <person name="McLaughlin D.J."/>
            <person name="Morgenstern I."/>
            <person name="Morin E."/>
            <person name="Murat C."/>
            <person name="Nagy L.G."/>
            <person name="Nolan M."/>
            <person name="Ohm R.A."/>
            <person name="Patyshakuliyeva A."/>
            <person name="Rokas A."/>
            <person name="Ruiz-Duenas F.J."/>
            <person name="Sabat G."/>
            <person name="Salamov A."/>
            <person name="Samejima M."/>
            <person name="Schmutz J."/>
            <person name="Slot J.C."/>
            <person name="St John F."/>
            <person name="Stenlid J."/>
            <person name="Sun H."/>
            <person name="Sun S."/>
            <person name="Syed K."/>
            <person name="Tsang A."/>
            <person name="Wiebenga A."/>
            <person name="Young D."/>
            <person name="Pisabarro A."/>
            <person name="Eastwood D.C."/>
            <person name="Martin F."/>
            <person name="Cullen D."/>
            <person name="Grigoriev I.V."/>
            <person name="Hibbett D.S."/>
        </authorList>
    </citation>
    <scope>NUCLEOTIDE SEQUENCE</scope>
    <source>
        <strain evidence="10">FP-58527</strain>
    </source>
</reference>